<evidence type="ECO:0000313" key="2">
    <source>
        <dbReference type="EMBL" id="TFC45925.1"/>
    </source>
</evidence>
<feature type="chain" id="PRO_5042942120" description="Lipoprotein" evidence="1">
    <location>
        <begin position="24"/>
        <end position="209"/>
    </location>
</feature>
<dbReference type="RefSeq" id="WP_134451531.1">
    <property type="nucleotide sequence ID" value="NZ_SOFY01000056.1"/>
</dbReference>
<comment type="caution">
    <text evidence="2">The sequence shown here is derived from an EMBL/GenBank/DDBJ whole genome shotgun (WGS) entry which is preliminary data.</text>
</comment>
<keyword evidence="3" id="KW-1185">Reference proteome</keyword>
<sequence length="209" mass="20926">MTTFRSTILGASVALVLATGLTAGLTGCASGTSALGALVPTAAAEAPAGTQTAAAAAAVTGDIVDAAQADVLLKAGAGQRAYPMADGTFVVVTKTEPLPAAVQADMNAKTSDVVAANRDISENMNAGTAALLSDAGKSAAGTGKRIISVWGLFGYPDMDAETKVSYWTINGGPAGSGKQFSSRAEAETFVNAWLTQQDNANEYAVVYGD</sequence>
<reference evidence="2 3" key="1">
    <citation type="submission" date="2019-03" db="EMBL/GenBank/DDBJ databases">
        <title>Genomics of glacier-inhabiting Cryobacterium strains.</title>
        <authorList>
            <person name="Liu Q."/>
            <person name="Xin Y.-H."/>
        </authorList>
    </citation>
    <scope>NUCLEOTIDE SEQUENCE [LARGE SCALE GENOMIC DNA]</scope>
    <source>
        <strain evidence="3">TMT1-22</strain>
    </source>
</reference>
<gene>
    <name evidence="2" type="ORF">E3O49_10460</name>
</gene>
<protein>
    <recommendedName>
        <fullName evidence="4">Lipoprotein</fullName>
    </recommendedName>
</protein>
<feature type="signal peptide" evidence="1">
    <location>
        <begin position="1"/>
        <end position="23"/>
    </location>
</feature>
<organism evidence="2 3">
    <name type="scientific">Cryobacterium shii</name>
    <dbReference type="NCBI Taxonomy" id="1259235"/>
    <lineage>
        <taxon>Bacteria</taxon>
        <taxon>Bacillati</taxon>
        <taxon>Actinomycetota</taxon>
        <taxon>Actinomycetes</taxon>
        <taxon>Micrococcales</taxon>
        <taxon>Microbacteriaceae</taxon>
        <taxon>Cryobacterium</taxon>
    </lineage>
</organism>
<dbReference type="AlphaFoldDB" id="A0AAQ2HFD4"/>
<evidence type="ECO:0000256" key="1">
    <source>
        <dbReference type="SAM" id="SignalP"/>
    </source>
</evidence>
<keyword evidence="1" id="KW-0732">Signal</keyword>
<dbReference type="Proteomes" id="UP000297403">
    <property type="component" value="Unassembled WGS sequence"/>
</dbReference>
<evidence type="ECO:0008006" key="4">
    <source>
        <dbReference type="Google" id="ProtNLM"/>
    </source>
</evidence>
<evidence type="ECO:0000313" key="3">
    <source>
        <dbReference type="Proteomes" id="UP000297403"/>
    </source>
</evidence>
<accession>A0AAQ2HFD4</accession>
<proteinExistence type="predicted"/>
<dbReference type="PROSITE" id="PS51257">
    <property type="entry name" value="PROKAR_LIPOPROTEIN"/>
    <property type="match status" value="1"/>
</dbReference>
<dbReference type="EMBL" id="SOFY01000056">
    <property type="protein sequence ID" value="TFC45925.1"/>
    <property type="molecule type" value="Genomic_DNA"/>
</dbReference>
<name>A0AAQ2HFD4_9MICO</name>